<sequence>MVLAVVSLLSIPFTREATPPARVVTRPATQQLAHPAAAPVEANWWQGGRLHNVSLLTWRDASEANKLATAGDWLANTKWKGHVNTPDDLRRIRLAAERLVRAMDIVAAAHNSDYQNTGAIAAGIIALSNDSGP</sequence>
<keyword evidence="2" id="KW-1185">Reference proteome</keyword>
<name>A0A2K8UFP4_9GAMM</name>
<reference evidence="1 2" key="1">
    <citation type="submission" date="2017-03" db="EMBL/GenBank/DDBJ databases">
        <title>Complete genome sequence of Candidatus 'Thiodictyon syntrophicum' sp. nov. strain Cad16T, a photolithoautotroph purple sulfur bacterium isolated from an alpine meromictic lake.</title>
        <authorList>
            <person name="Luedin S.M."/>
            <person name="Pothier J.F."/>
            <person name="Danza F."/>
            <person name="Storelli N."/>
            <person name="Wittwer M."/>
            <person name="Tonolla M."/>
        </authorList>
    </citation>
    <scope>NUCLEOTIDE SEQUENCE [LARGE SCALE GENOMIC DNA]</scope>
    <source>
        <strain evidence="1 2">Cad16T</strain>
    </source>
</reference>
<protein>
    <submittedName>
        <fullName evidence="1">Uncharacterized protein</fullName>
    </submittedName>
</protein>
<dbReference type="AlphaFoldDB" id="A0A2K8UFP4"/>
<dbReference type="EMBL" id="CP020370">
    <property type="protein sequence ID" value="AUB84309.1"/>
    <property type="molecule type" value="Genomic_DNA"/>
</dbReference>
<evidence type="ECO:0000313" key="2">
    <source>
        <dbReference type="Proteomes" id="UP000232638"/>
    </source>
</evidence>
<dbReference type="KEGG" id="tsy:THSYN_27485"/>
<organism evidence="1 2">
    <name type="scientific">Candidatus Thiodictyon syntrophicum</name>
    <dbReference type="NCBI Taxonomy" id="1166950"/>
    <lineage>
        <taxon>Bacteria</taxon>
        <taxon>Pseudomonadati</taxon>
        <taxon>Pseudomonadota</taxon>
        <taxon>Gammaproteobacteria</taxon>
        <taxon>Chromatiales</taxon>
        <taxon>Chromatiaceae</taxon>
        <taxon>Thiodictyon</taxon>
    </lineage>
</organism>
<evidence type="ECO:0000313" key="1">
    <source>
        <dbReference type="EMBL" id="AUB84309.1"/>
    </source>
</evidence>
<proteinExistence type="predicted"/>
<dbReference type="Proteomes" id="UP000232638">
    <property type="component" value="Chromosome"/>
</dbReference>
<accession>A0A2K8UFP4</accession>
<gene>
    <name evidence="1" type="ORF">THSYN_27485</name>
</gene>